<gene>
    <name evidence="1" type="ORF">GY632_4720</name>
</gene>
<sequence>MLTRTVRPLTKTPEPDKRPTVRNMVKWLWHDGFYKGVVGWRSNVELGDISLSSDAFNSQKKRYNEPRHEDFDEVAACFKDESCPPNFVEEMIEKHSELIPRAVKKIDKQLLHAGVSREEVDRLGKGHDTRKKEAYAKLDRLVEAKRQIPPEGAIYRVVFGKVDGRWLSQEVPVDANCTLAEFDSKTREYSLASCEGSGVDAMVGNGIPRMNERRSESQWLYKLVPASQSVVEQTEEGWKRLETPQHFERLKQRQIQHRPMTVLMCREEMLHHLMLVADPVPETKLKTQPEPYRRILLGPESGEIAAGDQEEIFRVEPETEAWAAEHGYEHVDRATIYALHPRLQN</sequence>
<comment type="caution">
    <text evidence="1">The sequence shown here is derived from an EMBL/GenBank/DDBJ whole genome shotgun (WGS) entry which is preliminary data.</text>
</comment>
<dbReference type="EMBL" id="JAAQVJ010000170">
    <property type="protein sequence ID" value="KAF3892364.1"/>
    <property type="molecule type" value="Genomic_DNA"/>
</dbReference>
<organism evidence="1 2">
    <name type="scientific">Trichophyton interdigitale</name>
    <dbReference type="NCBI Taxonomy" id="101480"/>
    <lineage>
        <taxon>Eukaryota</taxon>
        <taxon>Fungi</taxon>
        <taxon>Dikarya</taxon>
        <taxon>Ascomycota</taxon>
        <taxon>Pezizomycotina</taxon>
        <taxon>Eurotiomycetes</taxon>
        <taxon>Eurotiomycetidae</taxon>
        <taxon>Onygenales</taxon>
        <taxon>Arthrodermataceae</taxon>
        <taxon>Trichophyton</taxon>
    </lineage>
</organism>
<dbReference type="Proteomes" id="UP000749309">
    <property type="component" value="Unassembled WGS sequence"/>
</dbReference>
<dbReference type="AlphaFoldDB" id="A0A9P4YEY8"/>
<protein>
    <submittedName>
        <fullName evidence="1">Uncharacterized protein</fullName>
    </submittedName>
</protein>
<reference evidence="1" key="1">
    <citation type="submission" date="2020-03" db="EMBL/GenBank/DDBJ databases">
        <title>Whole Genome Sequence of Trichophyton interdigitale from India.</title>
        <authorList>
            <person name="Kumar P."/>
        </authorList>
    </citation>
    <scope>NUCLEOTIDE SEQUENCE</scope>
    <source>
        <strain evidence="1">UCMS-IGIB-CI14</strain>
    </source>
</reference>
<name>A0A9P4YEY8_9EURO</name>
<evidence type="ECO:0000313" key="2">
    <source>
        <dbReference type="Proteomes" id="UP000749309"/>
    </source>
</evidence>
<proteinExistence type="predicted"/>
<evidence type="ECO:0000313" key="1">
    <source>
        <dbReference type="EMBL" id="KAF3892364.1"/>
    </source>
</evidence>
<accession>A0A9P4YEY8</accession>